<name>A0A848KP22_9ACTN</name>
<comment type="caution">
    <text evidence="4">The sequence shown here is derived from an EMBL/GenBank/DDBJ whole genome shotgun (WGS) entry which is preliminary data.</text>
</comment>
<dbReference type="PROSITE" id="PS51186">
    <property type="entry name" value="GNAT"/>
    <property type="match status" value="1"/>
</dbReference>
<protein>
    <submittedName>
        <fullName evidence="4">GNAT family N-acetyltransferase</fullName>
    </submittedName>
</protein>
<keyword evidence="1 4" id="KW-0808">Transferase</keyword>
<dbReference type="InterPro" id="IPR050680">
    <property type="entry name" value="YpeA/RimI_acetyltransf"/>
</dbReference>
<organism evidence="4 5">
    <name type="scientific">Gordonia asplenii</name>
    <dbReference type="NCBI Taxonomy" id="2725283"/>
    <lineage>
        <taxon>Bacteria</taxon>
        <taxon>Bacillati</taxon>
        <taxon>Actinomycetota</taxon>
        <taxon>Actinomycetes</taxon>
        <taxon>Mycobacteriales</taxon>
        <taxon>Gordoniaceae</taxon>
        <taxon>Gordonia</taxon>
    </lineage>
</organism>
<dbReference type="Gene3D" id="3.40.630.30">
    <property type="match status" value="1"/>
</dbReference>
<dbReference type="PANTHER" id="PTHR43420">
    <property type="entry name" value="ACETYLTRANSFERASE"/>
    <property type="match status" value="1"/>
</dbReference>
<evidence type="ECO:0000313" key="5">
    <source>
        <dbReference type="Proteomes" id="UP000550729"/>
    </source>
</evidence>
<dbReference type="SUPFAM" id="SSF55729">
    <property type="entry name" value="Acyl-CoA N-acyltransferases (Nat)"/>
    <property type="match status" value="1"/>
</dbReference>
<feature type="domain" description="N-acetyltransferase" evidence="3">
    <location>
        <begin position="21"/>
        <end position="177"/>
    </location>
</feature>
<dbReference type="InterPro" id="IPR016181">
    <property type="entry name" value="Acyl_CoA_acyltransferase"/>
</dbReference>
<evidence type="ECO:0000259" key="3">
    <source>
        <dbReference type="PROSITE" id="PS51186"/>
    </source>
</evidence>
<dbReference type="InterPro" id="IPR000182">
    <property type="entry name" value="GNAT_dom"/>
</dbReference>
<dbReference type="CDD" id="cd04301">
    <property type="entry name" value="NAT_SF"/>
    <property type="match status" value="1"/>
</dbReference>
<dbReference type="EMBL" id="JABBNB010000001">
    <property type="protein sequence ID" value="NMN99981.1"/>
    <property type="molecule type" value="Genomic_DNA"/>
</dbReference>
<evidence type="ECO:0000256" key="2">
    <source>
        <dbReference type="ARBA" id="ARBA00023315"/>
    </source>
</evidence>
<dbReference type="Proteomes" id="UP000550729">
    <property type="component" value="Unassembled WGS sequence"/>
</dbReference>
<dbReference type="GO" id="GO:0016747">
    <property type="term" value="F:acyltransferase activity, transferring groups other than amino-acyl groups"/>
    <property type="evidence" value="ECO:0007669"/>
    <property type="project" value="InterPro"/>
</dbReference>
<evidence type="ECO:0000313" key="4">
    <source>
        <dbReference type="EMBL" id="NMN99981.1"/>
    </source>
</evidence>
<gene>
    <name evidence="4" type="ORF">HH308_01980</name>
</gene>
<evidence type="ECO:0000256" key="1">
    <source>
        <dbReference type="ARBA" id="ARBA00022679"/>
    </source>
</evidence>
<keyword evidence="5" id="KW-1185">Reference proteome</keyword>
<sequence length="179" mass="18568">MSASLAVDVALADQIADVAAVTFPLACPPHSPAPAIAEFIATHLSASKFREYIDSADADVLIASGGDGAIIGYSLVLHRDPADPDVAAVVTDRPASEVSKIYVLPDHHGSGTSHALMAEAIAISRARGSAVVWLGVNQENVRAQRFYAKMGFVEVGTKTFDLGGVIEQDFVLGLGLGLG</sequence>
<dbReference type="Pfam" id="PF00583">
    <property type="entry name" value="Acetyltransf_1"/>
    <property type="match status" value="1"/>
</dbReference>
<proteinExistence type="predicted"/>
<accession>A0A848KP22</accession>
<reference evidence="4 5" key="1">
    <citation type="submission" date="2020-04" db="EMBL/GenBank/DDBJ databases">
        <title>Gordonia sp. nov. TBRC 11910.</title>
        <authorList>
            <person name="Suriyachadkun C."/>
        </authorList>
    </citation>
    <scope>NUCLEOTIDE SEQUENCE [LARGE SCALE GENOMIC DNA]</scope>
    <source>
        <strain evidence="4 5">TBRC 11910</strain>
    </source>
</reference>
<keyword evidence="2" id="KW-0012">Acyltransferase</keyword>
<dbReference type="AlphaFoldDB" id="A0A848KP22"/>